<dbReference type="AlphaFoldDB" id="A0A2N6QFL6"/>
<dbReference type="Gene3D" id="2.60.40.2230">
    <property type="entry name" value="Uncharacterised protein YcnI-like PF07987, DUF1775"/>
    <property type="match status" value="1"/>
</dbReference>
<proteinExistence type="predicted"/>
<evidence type="ECO:0000259" key="4">
    <source>
        <dbReference type="Pfam" id="PF07987"/>
    </source>
</evidence>
<evidence type="ECO:0000313" key="5">
    <source>
        <dbReference type="EMBL" id="PMC18363.1"/>
    </source>
</evidence>
<keyword evidence="3" id="KW-0732">Signal</keyword>
<dbReference type="InterPro" id="IPR038507">
    <property type="entry name" value="YcnI-like_sf"/>
</dbReference>
<keyword evidence="2" id="KW-1133">Transmembrane helix</keyword>
<comment type="caution">
    <text evidence="5">The sequence shown here is derived from an EMBL/GenBank/DDBJ whole genome shotgun (WGS) entry which is preliminary data.</text>
</comment>
<gene>
    <name evidence="5" type="ORF">CJ235_07985</name>
</gene>
<name>A0A2N6QFL6_9STAP</name>
<dbReference type="Proteomes" id="UP000235748">
    <property type="component" value="Unassembled WGS sequence"/>
</dbReference>
<keyword evidence="2" id="KW-0812">Transmembrane</keyword>
<evidence type="ECO:0000256" key="2">
    <source>
        <dbReference type="SAM" id="Phobius"/>
    </source>
</evidence>
<dbReference type="InterPro" id="IPR012533">
    <property type="entry name" value="YcnI-copper_dom"/>
</dbReference>
<feature type="domain" description="YncI copper-binding" evidence="4">
    <location>
        <begin position="25"/>
        <end position="150"/>
    </location>
</feature>
<dbReference type="Pfam" id="PF07987">
    <property type="entry name" value="DUF1775"/>
    <property type="match status" value="1"/>
</dbReference>
<organism evidence="5 6">
    <name type="scientific">Staphylococcus pettenkoferi</name>
    <dbReference type="NCBI Taxonomy" id="170573"/>
    <lineage>
        <taxon>Bacteria</taxon>
        <taxon>Bacillati</taxon>
        <taxon>Bacillota</taxon>
        <taxon>Bacilli</taxon>
        <taxon>Bacillales</taxon>
        <taxon>Staphylococcaceae</taxon>
        <taxon>Staphylococcus</taxon>
    </lineage>
</organism>
<evidence type="ECO:0000313" key="6">
    <source>
        <dbReference type="Proteomes" id="UP000235748"/>
    </source>
</evidence>
<feature type="region of interest" description="Disordered" evidence="1">
    <location>
        <begin position="138"/>
        <end position="165"/>
    </location>
</feature>
<dbReference type="STRING" id="170573.GCA_001076995_00544"/>
<accession>A0A2N6QFL6</accession>
<feature type="transmembrane region" description="Helical" evidence="2">
    <location>
        <begin position="172"/>
        <end position="190"/>
    </location>
</feature>
<reference evidence="5 6" key="1">
    <citation type="submission" date="2017-09" db="EMBL/GenBank/DDBJ databases">
        <title>Bacterial strain isolated from the female urinary microbiota.</title>
        <authorList>
            <person name="Thomas-White K."/>
            <person name="Kumar N."/>
            <person name="Forster S."/>
            <person name="Putonti C."/>
            <person name="Lawley T."/>
            <person name="Wolfe A.J."/>
        </authorList>
    </citation>
    <scope>NUCLEOTIDE SEQUENCE [LARGE SCALE GENOMIC DNA]</scope>
    <source>
        <strain evidence="5 6">UMB0834</strain>
    </source>
</reference>
<protein>
    <submittedName>
        <fullName evidence="5">DUF1775 domain-containing protein</fullName>
    </submittedName>
</protein>
<feature type="signal peptide" evidence="3">
    <location>
        <begin position="1"/>
        <end position="24"/>
    </location>
</feature>
<evidence type="ECO:0000256" key="3">
    <source>
        <dbReference type="SAM" id="SignalP"/>
    </source>
</evidence>
<sequence>MLRKIIATMITGVIALSLVSVAQAHVTLNPDTSEPGSYEKYDVRVPVEKDANTNKIELEVPKGVEVVGVAPDATFDHHFTKDKKGNIKKITWTAKKDGIGPNEFIDLPIQVANPDKEGEFSWKAYQTYDNGDVVKWTGGEDAETPAPVTKVKKGAAQDDNGDDDAKADHAPVSLWILSIVAIILSLVAIFKKSRKS</sequence>
<dbReference type="EMBL" id="PNGG01000004">
    <property type="protein sequence ID" value="PMC18363.1"/>
    <property type="molecule type" value="Genomic_DNA"/>
</dbReference>
<dbReference type="CDD" id="cd08545">
    <property type="entry name" value="YcnI_like"/>
    <property type="match status" value="1"/>
</dbReference>
<dbReference type="RefSeq" id="WP_070503876.1">
    <property type="nucleotide sequence ID" value="NZ_JAASJD010000011.1"/>
</dbReference>
<evidence type="ECO:0000256" key="1">
    <source>
        <dbReference type="SAM" id="MobiDB-lite"/>
    </source>
</evidence>
<keyword evidence="2" id="KW-0472">Membrane</keyword>
<feature type="chain" id="PRO_5014788876" evidence="3">
    <location>
        <begin position="25"/>
        <end position="196"/>
    </location>
</feature>